<evidence type="ECO:0000313" key="2">
    <source>
        <dbReference type="Proteomes" id="UP000828251"/>
    </source>
</evidence>
<dbReference type="EMBL" id="JAIQCV010000012">
    <property type="protein sequence ID" value="KAH1040650.1"/>
    <property type="molecule type" value="Genomic_DNA"/>
</dbReference>
<comment type="caution">
    <text evidence="1">The sequence shown here is derived from an EMBL/GenBank/DDBJ whole genome shotgun (WGS) entry which is preliminary data.</text>
</comment>
<gene>
    <name evidence="1" type="ORF">J1N35_042393</name>
</gene>
<reference evidence="1 2" key="1">
    <citation type="journal article" date="2021" name="Plant Biotechnol. J.">
        <title>Multi-omics assisted identification of the key and species-specific regulatory components of drought-tolerant mechanisms in Gossypium stocksii.</title>
        <authorList>
            <person name="Yu D."/>
            <person name="Ke L."/>
            <person name="Zhang D."/>
            <person name="Wu Y."/>
            <person name="Sun Y."/>
            <person name="Mei J."/>
            <person name="Sun J."/>
            <person name="Sun Y."/>
        </authorList>
    </citation>
    <scope>NUCLEOTIDE SEQUENCE [LARGE SCALE GENOMIC DNA]</scope>
    <source>
        <strain evidence="2">cv. E1</strain>
        <tissue evidence="1">Leaf</tissue>
    </source>
</reference>
<organism evidence="1 2">
    <name type="scientific">Gossypium stocksii</name>
    <dbReference type="NCBI Taxonomy" id="47602"/>
    <lineage>
        <taxon>Eukaryota</taxon>
        <taxon>Viridiplantae</taxon>
        <taxon>Streptophyta</taxon>
        <taxon>Embryophyta</taxon>
        <taxon>Tracheophyta</taxon>
        <taxon>Spermatophyta</taxon>
        <taxon>Magnoliopsida</taxon>
        <taxon>eudicotyledons</taxon>
        <taxon>Gunneridae</taxon>
        <taxon>Pentapetalae</taxon>
        <taxon>rosids</taxon>
        <taxon>malvids</taxon>
        <taxon>Malvales</taxon>
        <taxon>Malvaceae</taxon>
        <taxon>Malvoideae</taxon>
        <taxon>Gossypium</taxon>
    </lineage>
</organism>
<proteinExistence type="predicted"/>
<name>A0A9D3UHA7_9ROSI</name>
<evidence type="ECO:0000313" key="1">
    <source>
        <dbReference type="EMBL" id="KAH1040650.1"/>
    </source>
</evidence>
<dbReference type="Proteomes" id="UP000828251">
    <property type="component" value="Unassembled WGS sequence"/>
</dbReference>
<protein>
    <submittedName>
        <fullName evidence="1">Uncharacterized protein</fullName>
    </submittedName>
</protein>
<keyword evidence="2" id="KW-1185">Reference proteome</keyword>
<dbReference type="AlphaFoldDB" id="A0A9D3UHA7"/>
<sequence>MHSNVLLRAYCENIKSHKIKVWLALINTMVGQQSIGTTHATLGKILELWAHMPVWPTRPDCPCLCGSHDLVYNPHARVKCSCGPHDQLGLARVAYTATLQPPHGHVLRTAAPSSDTRSCLAHGQPHGQPHARVALIVRNFGFC</sequence>
<accession>A0A9D3UHA7</accession>